<comment type="caution">
    <text evidence="5">The sequence shown here is derived from an EMBL/GenBank/DDBJ whole genome shotgun (WGS) entry which is preliminary data.</text>
</comment>
<dbReference type="PANTHER" id="PTHR44688">
    <property type="entry name" value="DNA-BINDING TRANSCRIPTIONAL ACTIVATOR DEVR_DOSR"/>
    <property type="match status" value="1"/>
</dbReference>
<gene>
    <name evidence="5" type="ORF">B7H23_04975</name>
</gene>
<sequence length="250" mass="27654">MPKKTFASAPVADFYETTSAAIAATLTSYDLLKVMKTIVAFFRWRHFIVLHLPETSEESLSELTLLTNWEPELSRAYDTHMLAKGSPIFSRLRKTTLPLAYNMDLVKAKRCRRDSDVAVQLFQKFDHLNGVYIPTVTPEGHRGAIGYGGRREEMAADESAGLTYLSARFFERITELNKGTQTMPGGPYLSDKELDCIRLTAAGKTSAEAAALLGTTANTVNHHLASASDKLQTQNKTHTVAKSIRLGLID</sequence>
<dbReference type="PRINTS" id="PR00038">
    <property type="entry name" value="HTHLUXR"/>
</dbReference>
<evidence type="ECO:0000256" key="3">
    <source>
        <dbReference type="ARBA" id="ARBA00023163"/>
    </source>
</evidence>
<evidence type="ECO:0000256" key="2">
    <source>
        <dbReference type="ARBA" id="ARBA00023125"/>
    </source>
</evidence>
<keyword evidence="1" id="KW-0805">Transcription regulation</keyword>
<evidence type="ECO:0000256" key="1">
    <source>
        <dbReference type="ARBA" id="ARBA00023015"/>
    </source>
</evidence>
<dbReference type="InterPro" id="IPR036388">
    <property type="entry name" value="WH-like_DNA-bd_sf"/>
</dbReference>
<dbReference type="GO" id="GO:0003677">
    <property type="term" value="F:DNA binding"/>
    <property type="evidence" value="ECO:0007669"/>
    <property type="project" value="UniProtKB-KW"/>
</dbReference>
<dbReference type="SUPFAM" id="SSF75516">
    <property type="entry name" value="Pheromone-binding domain of LuxR-like quorum-sensing transcription factors"/>
    <property type="match status" value="1"/>
</dbReference>
<dbReference type="Pfam" id="PF00196">
    <property type="entry name" value="GerE"/>
    <property type="match status" value="1"/>
</dbReference>
<organism evidence="5 6">
    <name type="scientific">Notoacmeibacter marinus</name>
    <dbReference type="NCBI Taxonomy" id="1876515"/>
    <lineage>
        <taxon>Bacteria</taxon>
        <taxon>Pseudomonadati</taxon>
        <taxon>Pseudomonadota</taxon>
        <taxon>Alphaproteobacteria</taxon>
        <taxon>Hyphomicrobiales</taxon>
        <taxon>Notoacmeibacteraceae</taxon>
        <taxon>Notoacmeibacter</taxon>
    </lineage>
</organism>
<dbReference type="InterPro" id="IPR016032">
    <property type="entry name" value="Sig_transdc_resp-reg_C-effctor"/>
</dbReference>
<dbReference type="InterPro" id="IPR036693">
    <property type="entry name" value="TF_LuxR_autoind-bd_dom_sf"/>
</dbReference>
<dbReference type="Pfam" id="PF03472">
    <property type="entry name" value="Autoind_bind"/>
    <property type="match status" value="1"/>
</dbReference>
<dbReference type="PANTHER" id="PTHR44688:SF16">
    <property type="entry name" value="DNA-BINDING TRANSCRIPTIONAL ACTIVATOR DEVR_DOSR"/>
    <property type="match status" value="1"/>
</dbReference>
<evidence type="ECO:0000313" key="6">
    <source>
        <dbReference type="Proteomes" id="UP000215405"/>
    </source>
</evidence>
<evidence type="ECO:0000313" key="5">
    <source>
        <dbReference type="EMBL" id="OXT02265.1"/>
    </source>
</evidence>
<dbReference type="EMBL" id="NBYO01000001">
    <property type="protein sequence ID" value="OXT02265.1"/>
    <property type="molecule type" value="Genomic_DNA"/>
</dbReference>
<feature type="domain" description="HTH luxR-type" evidence="4">
    <location>
        <begin position="182"/>
        <end position="247"/>
    </location>
</feature>
<proteinExistence type="predicted"/>
<dbReference type="RefSeq" id="WP_094076222.1">
    <property type="nucleotide sequence ID" value="NZ_NBYO01000001.1"/>
</dbReference>
<dbReference type="PROSITE" id="PS50043">
    <property type="entry name" value="HTH_LUXR_2"/>
    <property type="match status" value="1"/>
</dbReference>
<evidence type="ECO:0000259" key="4">
    <source>
        <dbReference type="PROSITE" id="PS50043"/>
    </source>
</evidence>
<dbReference type="InterPro" id="IPR005143">
    <property type="entry name" value="TF_LuxR_autoind-bd_dom"/>
</dbReference>
<protein>
    <recommendedName>
        <fullName evidence="4">HTH luxR-type domain-containing protein</fullName>
    </recommendedName>
</protein>
<keyword evidence="6" id="KW-1185">Reference proteome</keyword>
<dbReference type="InterPro" id="IPR000792">
    <property type="entry name" value="Tscrpt_reg_LuxR_C"/>
</dbReference>
<reference evidence="6" key="1">
    <citation type="journal article" date="2017" name="Int. J. Syst. Evol. Microbiol.">
        <title>Notoacmeibacter marinus gen. nov., sp. nov., isolated from the gut of a limpet and proposal of Notoacmeibacteraceae fam. nov. in the order Rhizobiales of the class Alphaproteobacteria.</title>
        <authorList>
            <person name="Huang Z."/>
            <person name="Guo F."/>
            <person name="Lai Q."/>
        </authorList>
    </citation>
    <scope>NUCLEOTIDE SEQUENCE [LARGE SCALE GENOMIC DNA]</scope>
    <source>
        <strain evidence="6">XMTR2A4</strain>
    </source>
</reference>
<keyword evidence="3" id="KW-0804">Transcription</keyword>
<dbReference type="GO" id="GO:0006355">
    <property type="term" value="P:regulation of DNA-templated transcription"/>
    <property type="evidence" value="ECO:0007669"/>
    <property type="project" value="InterPro"/>
</dbReference>
<dbReference type="CDD" id="cd06170">
    <property type="entry name" value="LuxR_C_like"/>
    <property type="match status" value="1"/>
</dbReference>
<dbReference type="SMART" id="SM00421">
    <property type="entry name" value="HTH_LUXR"/>
    <property type="match status" value="1"/>
</dbReference>
<dbReference type="Gene3D" id="1.10.10.10">
    <property type="entry name" value="Winged helix-like DNA-binding domain superfamily/Winged helix DNA-binding domain"/>
    <property type="match status" value="1"/>
</dbReference>
<name>A0A231V238_9HYPH</name>
<keyword evidence="2" id="KW-0238">DNA-binding</keyword>
<dbReference type="AlphaFoldDB" id="A0A231V238"/>
<accession>A0A231V238</accession>
<dbReference type="SUPFAM" id="SSF46894">
    <property type="entry name" value="C-terminal effector domain of the bipartite response regulators"/>
    <property type="match status" value="1"/>
</dbReference>
<dbReference type="Proteomes" id="UP000215405">
    <property type="component" value="Unassembled WGS sequence"/>
</dbReference>
<dbReference type="Gene3D" id="3.30.450.80">
    <property type="entry name" value="Transcription factor LuxR-like, autoinducer-binding domain"/>
    <property type="match status" value="1"/>
</dbReference>